<dbReference type="GO" id="GO:0004565">
    <property type="term" value="F:beta-galactosidase activity"/>
    <property type="evidence" value="ECO:0007669"/>
    <property type="project" value="InterPro"/>
</dbReference>
<reference evidence="2" key="2">
    <citation type="submission" date="2020-05" db="EMBL/GenBank/DDBJ databases">
        <authorList>
            <person name="Kim H.-S."/>
            <person name="Proctor R.H."/>
            <person name="Brown D.W."/>
        </authorList>
    </citation>
    <scope>NUCLEOTIDE SEQUENCE</scope>
    <source>
        <strain evidence="2">NRRL 20472</strain>
    </source>
</reference>
<dbReference type="Proteomes" id="UP000622797">
    <property type="component" value="Unassembled WGS sequence"/>
</dbReference>
<evidence type="ECO:0000259" key="1">
    <source>
        <dbReference type="Pfam" id="PF02929"/>
    </source>
</evidence>
<accession>A0A8H4X212</accession>
<dbReference type="Pfam" id="PF02929">
    <property type="entry name" value="Bgal_small_N"/>
    <property type="match status" value="1"/>
</dbReference>
<dbReference type="GO" id="GO:0005975">
    <property type="term" value="P:carbohydrate metabolic process"/>
    <property type="evidence" value="ECO:0007669"/>
    <property type="project" value="InterPro"/>
</dbReference>
<evidence type="ECO:0000313" key="3">
    <source>
        <dbReference type="Proteomes" id="UP000622797"/>
    </source>
</evidence>
<feature type="non-terminal residue" evidence="2">
    <location>
        <position position="1"/>
    </location>
</feature>
<dbReference type="EMBL" id="JABEXW010000694">
    <property type="protein sequence ID" value="KAF4958400.1"/>
    <property type="molecule type" value="Genomic_DNA"/>
</dbReference>
<gene>
    <name evidence="2" type="ORF">FSARC_11034</name>
</gene>
<dbReference type="InterPro" id="IPR011013">
    <property type="entry name" value="Gal_mutarotase_sf_dom"/>
</dbReference>
<protein>
    <recommendedName>
        <fullName evidence="1">Beta galactosidase small chain/ domain-containing protein</fullName>
    </recommendedName>
</protein>
<dbReference type="SUPFAM" id="SSF74650">
    <property type="entry name" value="Galactose mutarotase-like"/>
    <property type="match status" value="1"/>
</dbReference>
<reference evidence="2" key="1">
    <citation type="journal article" date="2020" name="BMC Genomics">
        <title>Correction to: Identification and distribution of gene clusters required for synthesis of sphingolipid metabolism inhibitors in diverse species of the filamentous fungus Fusarium.</title>
        <authorList>
            <person name="Kim H.S."/>
            <person name="Lohmar J.M."/>
            <person name="Busman M."/>
            <person name="Brown D.W."/>
            <person name="Naumann T.A."/>
            <person name="Divon H.H."/>
            <person name="Lysoe E."/>
            <person name="Uhlig S."/>
            <person name="Proctor R.H."/>
        </authorList>
    </citation>
    <scope>NUCLEOTIDE SEQUENCE</scope>
    <source>
        <strain evidence="2">NRRL 20472</strain>
    </source>
</reference>
<dbReference type="Gene3D" id="2.70.98.10">
    <property type="match status" value="1"/>
</dbReference>
<feature type="domain" description="Beta galactosidase small chain/" evidence="1">
    <location>
        <begin position="2"/>
        <end position="54"/>
    </location>
</feature>
<comment type="caution">
    <text evidence="2">The sequence shown here is derived from an EMBL/GenBank/DDBJ whole genome shotgun (WGS) entry which is preliminary data.</text>
</comment>
<dbReference type="AlphaFoldDB" id="A0A8H4X212"/>
<name>A0A8H4X212_9HYPO</name>
<dbReference type="InterPro" id="IPR014718">
    <property type="entry name" value="GH-type_carb-bd"/>
</dbReference>
<evidence type="ECO:0000313" key="2">
    <source>
        <dbReference type="EMBL" id="KAF4958400.1"/>
    </source>
</evidence>
<keyword evidence="3" id="KW-1185">Reference proteome</keyword>
<organism evidence="2 3">
    <name type="scientific">Fusarium sarcochroum</name>
    <dbReference type="NCBI Taxonomy" id="1208366"/>
    <lineage>
        <taxon>Eukaryota</taxon>
        <taxon>Fungi</taxon>
        <taxon>Dikarya</taxon>
        <taxon>Ascomycota</taxon>
        <taxon>Pezizomycotina</taxon>
        <taxon>Sordariomycetes</taxon>
        <taxon>Hypocreomycetidae</taxon>
        <taxon>Hypocreales</taxon>
        <taxon>Nectriaceae</taxon>
        <taxon>Fusarium</taxon>
        <taxon>Fusarium lateritium species complex</taxon>
    </lineage>
</organism>
<dbReference type="GO" id="GO:0030246">
    <property type="term" value="F:carbohydrate binding"/>
    <property type="evidence" value="ECO:0007669"/>
    <property type="project" value="InterPro"/>
</dbReference>
<sequence length="58" mass="6210">IIQAAKHPCDLVEEDAITLRLDAEISGVGTGACGPGVAERHTVKLREVAFSFKLEPSY</sequence>
<dbReference type="GO" id="GO:0009341">
    <property type="term" value="C:beta-galactosidase complex"/>
    <property type="evidence" value="ECO:0007669"/>
    <property type="project" value="InterPro"/>
</dbReference>
<proteinExistence type="predicted"/>
<dbReference type="InterPro" id="IPR004199">
    <property type="entry name" value="B-gal_small/dom_5"/>
</dbReference>